<gene>
    <name evidence="3" type="ORF">B4098_3160</name>
</gene>
<evidence type="ECO:0000313" key="4">
    <source>
        <dbReference type="Proteomes" id="UP000075288"/>
    </source>
</evidence>
<dbReference type="Proteomes" id="UP000075288">
    <property type="component" value="Unassembled WGS sequence"/>
</dbReference>
<accession>A0A150K4R6</accession>
<dbReference type="GO" id="GO:0016491">
    <property type="term" value="F:oxidoreductase activity"/>
    <property type="evidence" value="ECO:0007669"/>
    <property type="project" value="UniProtKB-KW"/>
</dbReference>
<dbReference type="AlphaFoldDB" id="A0A150K4R6"/>
<proteinExistence type="inferred from homology"/>
<dbReference type="RefSeq" id="WP_061566402.1">
    <property type="nucleotide sequence ID" value="NZ_LQYG01000027.1"/>
</dbReference>
<protein>
    <submittedName>
        <fullName evidence="3">Uncharacterized protein</fullName>
    </submittedName>
</protein>
<reference evidence="3 4" key="1">
    <citation type="submission" date="2016-01" db="EMBL/GenBank/DDBJ databases">
        <title>Genome Sequences of Twelve Sporeforming Bacillus Species Isolated from Foods.</title>
        <authorList>
            <person name="Berendsen E.M."/>
            <person name="Wells-Bennik M.H."/>
            <person name="Krawcyk A.O."/>
            <person name="De Jong A."/>
            <person name="Holsappel S."/>
            <person name="Eijlander R.T."/>
            <person name="Kuipers O.P."/>
        </authorList>
    </citation>
    <scope>NUCLEOTIDE SEQUENCE [LARGE SCALE GENOMIC DNA]</scope>
    <source>
        <strain evidence="3 4">B4098</strain>
    </source>
</reference>
<dbReference type="SUPFAM" id="SSF51735">
    <property type="entry name" value="NAD(P)-binding Rossmann-fold domains"/>
    <property type="match status" value="1"/>
</dbReference>
<dbReference type="PATRIC" id="fig|1398.26.peg.2109"/>
<dbReference type="GO" id="GO:0008206">
    <property type="term" value="P:bile acid metabolic process"/>
    <property type="evidence" value="ECO:0007669"/>
    <property type="project" value="UniProtKB-ARBA"/>
</dbReference>
<dbReference type="Gene3D" id="3.40.50.720">
    <property type="entry name" value="NAD(P)-binding Rossmann-like Domain"/>
    <property type="match status" value="1"/>
</dbReference>
<dbReference type="EMBL" id="LQYG01000027">
    <property type="protein sequence ID" value="KYC64452.1"/>
    <property type="molecule type" value="Genomic_DNA"/>
</dbReference>
<dbReference type="Pfam" id="PF00106">
    <property type="entry name" value="adh_short"/>
    <property type="match status" value="1"/>
</dbReference>
<evidence type="ECO:0000256" key="2">
    <source>
        <dbReference type="RuleBase" id="RU000363"/>
    </source>
</evidence>
<dbReference type="PANTHER" id="PTHR42820:SF1">
    <property type="entry name" value="SHORT-CHAIN DEHYDROGENASE_REDUCTASE FAMILY PROTEIN"/>
    <property type="match status" value="1"/>
</dbReference>
<dbReference type="CDD" id="cd05233">
    <property type="entry name" value="SDR_c"/>
    <property type="match status" value="1"/>
</dbReference>
<dbReference type="PRINTS" id="PR00081">
    <property type="entry name" value="GDHRDH"/>
</dbReference>
<evidence type="ECO:0000313" key="3">
    <source>
        <dbReference type="EMBL" id="KYC64452.1"/>
    </source>
</evidence>
<evidence type="ECO:0000256" key="1">
    <source>
        <dbReference type="ARBA" id="ARBA00023002"/>
    </source>
</evidence>
<dbReference type="PANTHER" id="PTHR42820">
    <property type="entry name" value="SHORT-CHAIN DEHYDROGENASE REDUCTASE"/>
    <property type="match status" value="1"/>
</dbReference>
<comment type="caution">
    <text evidence="3">The sequence shown here is derived from an EMBL/GenBank/DDBJ whole genome shotgun (WGS) entry which is preliminary data.</text>
</comment>
<organism evidence="3 4">
    <name type="scientific">Heyndrickxia coagulans</name>
    <name type="common">Weizmannia coagulans</name>
    <dbReference type="NCBI Taxonomy" id="1398"/>
    <lineage>
        <taxon>Bacteria</taxon>
        <taxon>Bacillati</taxon>
        <taxon>Bacillota</taxon>
        <taxon>Bacilli</taxon>
        <taxon>Bacillales</taxon>
        <taxon>Bacillaceae</taxon>
        <taxon>Heyndrickxia</taxon>
    </lineage>
</organism>
<dbReference type="InterPro" id="IPR002347">
    <property type="entry name" value="SDR_fam"/>
</dbReference>
<keyword evidence="1" id="KW-0560">Oxidoreductase</keyword>
<sequence>MSGRVAVITGAGSGIGRETSLTFARKGDSVVVADIDEEKGLETVELIKQEGGDAVFAKTDVSKFEEVESLVNQAVEIYGTIDVMFNNAGIGTLGHILSMKIEDYLRVIDVNQHGVAYGIIAAGRKMRELDVKSVIINTASVFGYLANFGTFPYQAAKGAVRMMTQNAALELAQYGIRVVGIAPGCVDTPIIQAYKDAGMTQKMTEQQMRKKLIRPEAIANAVYLLTLEEADAINGSVVMLDDGYASFK</sequence>
<dbReference type="FunFam" id="3.40.50.720:FF:000084">
    <property type="entry name" value="Short-chain dehydrogenase reductase"/>
    <property type="match status" value="1"/>
</dbReference>
<dbReference type="InterPro" id="IPR036291">
    <property type="entry name" value="NAD(P)-bd_dom_sf"/>
</dbReference>
<comment type="similarity">
    <text evidence="2">Belongs to the short-chain dehydrogenases/reductases (SDR) family.</text>
</comment>
<dbReference type="PRINTS" id="PR00080">
    <property type="entry name" value="SDRFAMILY"/>
</dbReference>
<name>A0A150K4R6_HEYCO</name>